<dbReference type="GO" id="GO:0003700">
    <property type="term" value="F:DNA-binding transcription factor activity"/>
    <property type="evidence" value="ECO:0007669"/>
    <property type="project" value="InterPro"/>
</dbReference>
<evidence type="ECO:0000313" key="5">
    <source>
        <dbReference type="EMBL" id="RBA37350.1"/>
    </source>
</evidence>
<keyword evidence="2" id="KW-0238">DNA-binding</keyword>
<evidence type="ECO:0000256" key="3">
    <source>
        <dbReference type="ARBA" id="ARBA00023163"/>
    </source>
</evidence>
<dbReference type="PANTHER" id="PTHR30204:SF94">
    <property type="entry name" value="HEAVY METAL-DEPENDENT TRANSCRIPTIONAL REGULATOR HI_0293-RELATED"/>
    <property type="match status" value="1"/>
</dbReference>
<dbReference type="InterPro" id="IPR047057">
    <property type="entry name" value="MerR_fam"/>
</dbReference>
<accession>A0A365PB25</accession>
<evidence type="ECO:0000313" key="6">
    <source>
        <dbReference type="Proteomes" id="UP000252187"/>
    </source>
</evidence>
<organism evidence="5 6">
    <name type="scientific">Dietzia maris</name>
    <dbReference type="NCBI Taxonomy" id="37915"/>
    <lineage>
        <taxon>Bacteria</taxon>
        <taxon>Bacillati</taxon>
        <taxon>Actinomycetota</taxon>
        <taxon>Actinomycetes</taxon>
        <taxon>Mycobacteriales</taxon>
        <taxon>Dietziaceae</taxon>
        <taxon>Dietzia</taxon>
    </lineage>
</organism>
<dbReference type="AlphaFoldDB" id="A0A365PB25"/>
<dbReference type="Pfam" id="PF00376">
    <property type="entry name" value="MerR"/>
    <property type="match status" value="1"/>
</dbReference>
<dbReference type="InterPro" id="IPR009061">
    <property type="entry name" value="DNA-bd_dom_put_sf"/>
</dbReference>
<sequence length="129" mass="14347">MRIGELAATAGTTPKTLRYYESVGLLPPPQRTLNGYRDYPEHVISRLDFIRRGQSAGLSLARIGEILRIRDDGQAPCAHVDTLLVTRLDEIDQQIADLLQLRQAVAQLQSASRTVDPATCQAETICRYL</sequence>
<dbReference type="SMART" id="SM00422">
    <property type="entry name" value="HTH_MERR"/>
    <property type="match status" value="1"/>
</dbReference>
<dbReference type="Gene3D" id="1.10.1660.10">
    <property type="match status" value="1"/>
</dbReference>
<proteinExistence type="predicted"/>
<dbReference type="Proteomes" id="UP000252187">
    <property type="component" value="Unassembled WGS sequence"/>
</dbReference>
<evidence type="ECO:0000259" key="4">
    <source>
        <dbReference type="PROSITE" id="PS50937"/>
    </source>
</evidence>
<dbReference type="Pfam" id="PF09278">
    <property type="entry name" value="MerR-DNA-bind"/>
    <property type="match status" value="1"/>
</dbReference>
<dbReference type="InterPro" id="IPR015358">
    <property type="entry name" value="Tscrpt_reg_MerR_DNA-bd"/>
</dbReference>
<protein>
    <submittedName>
        <fullName evidence="5">Heavy metal-responsive transcriptional regulator</fullName>
    </submittedName>
</protein>
<gene>
    <name evidence="5" type="ORF">DQ226_07270</name>
</gene>
<dbReference type="InterPro" id="IPR000551">
    <property type="entry name" value="MerR-type_HTH_dom"/>
</dbReference>
<dbReference type="PROSITE" id="PS50937">
    <property type="entry name" value="HTH_MERR_2"/>
    <property type="match status" value="1"/>
</dbReference>
<reference evidence="5 6" key="1">
    <citation type="submission" date="2018-06" db="EMBL/GenBank/DDBJ databases">
        <title>Whole genome sequencing of four bacterial strains from South Shetland trench revealing bio-synthetic gene clusters.</title>
        <authorList>
            <person name="Abdel-Mageed W.M."/>
            <person name="Lehri B."/>
            <person name="Jarmusch S.A."/>
            <person name="Miranda K."/>
            <person name="Goodfellow M."/>
            <person name="Jaspars M."/>
            <person name="Karlyshev A.V."/>
        </authorList>
    </citation>
    <scope>NUCLEOTIDE SEQUENCE [LARGE SCALE GENOMIC DNA]</scope>
    <source>
        <strain evidence="5 6">SST1</strain>
    </source>
</reference>
<name>A0A365PB25_9ACTN</name>
<dbReference type="SUPFAM" id="SSF46955">
    <property type="entry name" value="Putative DNA-binding domain"/>
    <property type="match status" value="1"/>
</dbReference>
<dbReference type="GO" id="GO:0003677">
    <property type="term" value="F:DNA binding"/>
    <property type="evidence" value="ECO:0007669"/>
    <property type="project" value="UniProtKB-KW"/>
</dbReference>
<evidence type="ECO:0000256" key="2">
    <source>
        <dbReference type="ARBA" id="ARBA00023125"/>
    </source>
</evidence>
<evidence type="ECO:0000256" key="1">
    <source>
        <dbReference type="ARBA" id="ARBA00023015"/>
    </source>
</evidence>
<keyword evidence="3" id="KW-0804">Transcription</keyword>
<keyword evidence="1" id="KW-0805">Transcription regulation</keyword>
<dbReference type="CDD" id="cd04770">
    <property type="entry name" value="HTH_HMRTR"/>
    <property type="match status" value="1"/>
</dbReference>
<dbReference type="EMBL" id="QNTT01000014">
    <property type="protein sequence ID" value="RBA37350.1"/>
    <property type="molecule type" value="Genomic_DNA"/>
</dbReference>
<feature type="domain" description="HTH merR-type" evidence="4">
    <location>
        <begin position="1"/>
        <end position="69"/>
    </location>
</feature>
<comment type="caution">
    <text evidence="5">The sequence shown here is derived from an EMBL/GenBank/DDBJ whole genome shotgun (WGS) entry which is preliminary data.</text>
</comment>
<dbReference type="PANTHER" id="PTHR30204">
    <property type="entry name" value="REDOX-CYCLING DRUG-SENSING TRANSCRIPTIONAL ACTIVATOR SOXR"/>
    <property type="match status" value="1"/>
</dbReference>
<dbReference type="PRINTS" id="PR00040">
    <property type="entry name" value="HTHMERR"/>
</dbReference>